<feature type="transmembrane region" description="Helical" evidence="6">
    <location>
        <begin position="362"/>
        <end position="383"/>
    </location>
</feature>
<dbReference type="EMBL" id="JAUTXY010000011">
    <property type="protein sequence ID" value="MEE2060146.1"/>
    <property type="molecule type" value="Genomic_DNA"/>
</dbReference>
<feature type="transmembrane region" description="Helical" evidence="6">
    <location>
        <begin position="184"/>
        <end position="205"/>
    </location>
</feature>
<keyword evidence="5 6" id="KW-0472">Membrane</keyword>
<evidence type="ECO:0000256" key="5">
    <source>
        <dbReference type="ARBA" id="ARBA00023136"/>
    </source>
</evidence>
<dbReference type="Pfam" id="PF07690">
    <property type="entry name" value="MFS_1"/>
    <property type="match status" value="1"/>
</dbReference>
<evidence type="ECO:0000256" key="1">
    <source>
        <dbReference type="ARBA" id="ARBA00004651"/>
    </source>
</evidence>
<feature type="transmembrane region" description="Helical" evidence="6">
    <location>
        <begin position="25"/>
        <end position="47"/>
    </location>
</feature>
<keyword evidence="9" id="KW-1185">Reference proteome</keyword>
<sequence length="423" mass="43266">MSTSPLPVTDPTSAPPSAMSRTQRLTLVALLYCTQNLSLGMFTYAFLTIAQANGVSLATIGAATGLATLLVLKFLWAPLVDRYGSSRLGHYRGWLLATQSLLAVGAASLALLDPAEDFSIALVIYAALFIVAGTQDVAADAATTRLLTPSDRGIGNGFQSAGSCVAQIVGGGLVLLVYGAAGWAAAALVLAVWSALPLPFVLAWNEKTTTATQPRPRVTRKTITQFFTRPEVARWALFLLPVYTAGGTISYNLVRPMLVDAGWSESEIGTVVVIAGSAFGIVSGIAAGMFIRRLGRRLSLVALGLTQVAACLGTVALALGSDGRAAVILVVALSNIGFAASGAIVYTISMDLVRHESAGTDFTLFTTVSGIAMAVAGGLGIAAAGSAGFVPVTVFAVLLAAVGVVVVGRGITPVLAAVPSEVP</sequence>
<keyword evidence="2" id="KW-0813">Transport</keyword>
<protein>
    <submittedName>
        <fullName evidence="8">MFS transporter</fullName>
    </submittedName>
</protein>
<dbReference type="InterPro" id="IPR004752">
    <property type="entry name" value="AmpG_permease/AT-1"/>
</dbReference>
<feature type="transmembrane region" description="Helical" evidence="6">
    <location>
        <begin position="389"/>
        <end position="407"/>
    </location>
</feature>
<feature type="transmembrane region" description="Helical" evidence="6">
    <location>
        <begin position="298"/>
        <end position="319"/>
    </location>
</feature>
<dbReference type="InterPro" id="IPR011701">
    <property type="entry name" value="MFS"/>
</dbReference>
<keyword evidence="4 6" id="KW-1133">Transmembrane helix</keyword>
<feature type="domain" description="Major facilitator superfamily (MFS) profile" evidence="7">
    <location>
        <begin position="24"/>
        <end position="411"/>
    </location>
</feature>
<evidence type="ECO:0000313" key="8">
    <source>
        <dbReference type="EMBL" id="MEE2060146.1"/>
    </source>
</evidence>
<feature type="transmembrane region" description="Helical" evidence="6">
    <location>
        <begin position="325"/>
        <end position="350"/>
    </location>
</feature>
<dbReference type="PROSITE" id="PS50850">
    <property type="entry name" value="MFS"/>
    <property type="match status" value="1"/>
</dbReference>
<feature type="transmembrane region" description="Helical" evidence="6">
    <location>
        <begin position="232"/>
        <end position="251"/>
    </location>
</feature>
<evidence type="ECO:0000313" key="9">
    <source>
        <dbReference type="Proteomes" id="UP001336020"/>
    </source>
</evidence>
<dbReference type="RefSeq" id="WP_330135336.1">
    <property type="nucleotide sequence ID" value="NZ_JAUTXY010000011.1"/>
</dbReference>
<dbReference type="SUPFAM" id="SSF103473">
    <property type="entry name" value="MFS general substrate transporter"/>
    <property type="match status" value="1"/>
</dbReference>
<name>A0ABU7LF18_9NOCA</name>
<keyword evidence="3 6" id="KW-0812">Transmembrane</keyword>
<dbReference type="Proteomes" id="UP001336020">
    <property type="component" value="Unassembled WGS sequence"/>
</dbReference>
<reference evidence="8 9" key="1">
    <citation type="submission" date="2023-07" db="EMBL/GenBank/DDBJ databases">
        <authorList>
            <person name="Girao M."/>
            <person name="Carvalho M.F."/>
        </authorList>
    </citation>
    <scope>NUCLEOTIDE SEQUENCE [LARGE SCALE GENOMIC DNA]</scope>
    <source>
        <strain evidence="8 9">YIM65754</strain>
    </source>
</reference>
<dbReference type="PANTHER" id="PTHR12778:SF10">
    <property type="entry name" value="MAJOR FACILITATOR SUPERFAMILY DOMAIN-CONTAINING PROTEIN 3"/>
    <property type="match status" value="1"/>
</dbReference>
<evidence type="ECO:0000256" key="4">
    <source>
        <dbReference type="ARBA" id="ARBA00022989"/>
    </source>
</evidence>
<evidence type="ECO:0000256" key="3">
    <source>
        <dbReference type="ARBA" id="ARBA00022692"/>
    </source>
</evidence>
<dbReference type="Gene3D" id="1.20.1250.20">
    <property type="entry name" value="MFS general substrate transporter like domains"/>
    <property type="match status" value="1"/>
</dbReference>
<dbReference type="InterPro" id="IPR020846">
    <property type="entry name" value="MFS_dom"/>
</dbReference>
<feature type="transmembrane region" description="Helical" evidence="6">
    <location>
        <begin position="53"/>
        <end position="72"/>
    </location>
</feature>
<dbReference type="PANTHER" id="PTHR12778">
    <property type="entry name" value="SOLUTE CARRIER FAMILY 33 ACETYL-COA TRANSPORTER -RELATED"/>
    <property type="match status" value="1"/>
</dbReference>
<organism evidence="8 9">
    <name type="scientific">Rhodococcus artemisiae</name>
    <dbReference type="NCBI Taxonomy" id="714159"/>
    <lineage>
        <taxon>Bacteria</taxon>
        <taxon>Bacillati</taxon>
        <taxon>Actinomycetota</taxon>
        <taxon>Actinomycetes</taxon>
        <taxon>Mycobacteriales</taxon>
        <taxon>Nocardiaceae</taxon>
        <taxon>Rhodococcus</taxon>
    </lineage>
</organism>
<comment type="caution">
    <text evidence="8">The sequence shown here is derived from an EMBL/GenBank/DDBJ whole genome shotgun (WGS) entry which is preliminary data.</text>
</comment>
<evidence type="ECO:0000259" key="7">
    <source>
        <dbReference type="PROSITE" id="PS50850"/>
    </source>
</evidence>
<feature type="transmembrane region" description="Helical" evidence="6">
    <location>
        <begin position="118"/>
        <end position="139"/>
    </location>
</feature>
<gene>
    <name evidence="8" type="ORF">Q7514_21745</name>
</gene>
<evidence type="ECO:0000256" key="2">
    <source>
        <dbReference type="ARBA" id="ARBA00022448"/>
    </source>
</evidence>
<dbReference type="InterPro" id="IPR036259">
    <property type="entry name" value="MFS_trans_sf"/>
</dbReference>
<feature type="transmembrane region" description="Helical" evidence="6">
    <location>
        <begin position="160"/>
        <end position="178"/>
    </location>
</feature>
<feature type="transmembrane region" description="Helical" evidence="6">
    <location>
        <begin position="93"/>
        <end position="112"/>
    </location>
</feature>
<evidence type="ECO:0000256" key="6">
    <source>
        <dbReference type="SAM" id="Phobius"/>
    </source>
</evidence>
<proteinExistence type="predicted"/>
<feature type="transmembrane region" description="Helical" evidence="6">
    <location>
        <begin position="271"/>
        <end position="291"/>
    </location>
</feature>
<comment type="subcellular location">
    <subcellularLocation>
        <location evidence="1">Cell membrane</location>
        <topology evidence="1">Multi-pass membrane protein</topology>
    </subcellularLocation>
</comment>
<accession>A0ABU7LF18</accession>